<dbReference type="Proteomes" id="UP000305948">
    <property type="component" value="Unassembled WGS sequence"/>
</dbReference>
<gene>
    <name evidence="2" type="ORF">OE88DRAFT_1810632</name>
</gene>
<feature type="compositionally biased region" description="Polar residues" evidence="1">
    <location>
        <begin position="293"/>
        <end position="302"/>
    </location>
</feature>
<evidence type="ECO:0000313" key="2">
    <source>
        <dbReference type="EMBL" id="TFK47914.1"/>
    </source>
</evidence>
<reference evidence="2 3" key="1">
    <citation type="journal article" date="2019" name="Nat. Ecol. Evol.">
        <title>Megaphylogeny resolves global patterns of mushroom evolution.</title>
        <authorList>
            <person name="Varga T."/>
            <person name="Krizsan K."/>
            <person name="Foldi C."/>
            <person name="Dima B."/>
            <person name="Sanchez-Garcia M."/>
            <person name="Sanchez-Ramirez S."/>
            <person name="Szollosi G.J."/>
            <person name="Szarkandi J.G."/>
            <person name="Papp V."/>
            <person name="Albert L."/>
            <person name="Andreopoulos W."/>
            <person name="Angelini C."/>
            <person name="Antonin V."/>
            <person name="Barry K.W."/>
            <person name="Bougher N.L."/>
            <person name="Buchanan P."/>
            <person name="Buyck B."/>
            <person name="Bense V."/>
            <person name="Catcheside P."/>
            <person name="Chovatia M."/>
            <person name="Cooper J."/>
            <person name="Damon W."/>
            <person name="Desjardin D."/>
            <person name="Finy P."/>
            <person name="Geml J."/>
            <person name="Haridas S."/>
            <person name="Hughes K."/>
            <person name="Justo A."/>
            <person name="Karasinski D."/>
            <person name="Kautmanova I."/>
            <person name="Kiss B."/>
            <person name="Kocsube S."/>
            <person name="Kotiranta H."/>
            <person name="LaButti K.M."/>
            <person name="Lechner B.E."/>
            <person name="Liimatainen K."/>
            <person name="Lipzen A."/>
            <person name="Lukacs Z."/>
            <person name="Mihaltcheva S."/>
            <person name="Morgado L.N."/>
            <person name="Niskanen T."/>
            <person name="Noordeloos M.E."/>
            <person name="Ohm R.A."/>
            <person name="Ortiz-Santana B."/>
            <person name="Ovrebo C."/>
            <person name="Racz N."/>
            <person name="Riley R."/>
            <person name="Savchenko A."/>
            <person name="Shiryaev A."/>
            <person name="Soop K."/>
            <person name="Spirin V."/>
            <person name="Szebenyi C."/>
            <person name="Tomsovsky M."/>
            <person name="Tulloss R.E."/>
            <person name="Uehling J."/>
            <person name="Grigoriev I.V."/>
            <person name="Vagvolgyi C."/>
            <person name="Papp T."/>
            <person name="Martin F.M."/>
            <person name="Miettinen O."/>
            <person name="Hibbett D.S."/>
            <person name="Nagy L.G."/>
        </authorList>
    </citation>
    <scope>NUCLEOTIDE SEQUENCE [LARGE SCALE GENOMIC DNA]</scope>
    <source>
        <strain evidence="2 3">OMC1185</strain>
    </source>
</reference>
<organism evidence="2 3">
    <name type="scientific">Heliocybe sulcata</name>
    <dbReference type="NCBI Taxonomy" id="5364"/>
    <lineage>
        <taxon>Eukaryota</taxon>
        <taxon>Fungi</taxon>
        <taxon>Dikarya</taxon>
        <taxon>Basidiomycota</taxon>
        <taxon>Agaricomycotina</taxon>
        <taxon>Agaricomycetes</taxon>
        <taxon>Gloeophyllales</taxon>
        <taxon>Gloeophyllaceae</taxon>
        <taxon>Heliocybe</taxon>
    </lineage>
</organism>
<proteinExistence type="predicted"/>
<feature type="region of interest" description="Disordered" evidence="1">
    <location>
        <begin position="198"/>
        <end position="303"/>
    </location>
</feature>
<feature type="compositionally biased region" description="Basic and acidic residues" evidence="1">
    <location>
        <begin position="216"/>
        <end position="237"/>
    </location>
</feature>
<protein>
    <submittedName>
        <fullName evidence="2">Uncharacterized protein</fullName>
    </submittedName>
</protein>
<sequence>MNAISPFGSHYPSLPEYDEYLRWRSQNIRFLLERSNAFMAFVCAVHRSTPRYTGSARSKAKAKGLHVDVHRVEKTDQNGWLPALASPSTHYYADHYTRLLDNGKQEYCLYRTDQRRRVSDWVHDDARREWYWRDRYERKVFVYDERRRTKDERIDGWRRNIQQEEREEWRVVDEQRLERDLPAAERWDGYDLLLAPDGRRDGADHRQPTPHHQRKIVYERSLDRMNGRRKGEQDGPHNYRTYSPALVKKRYPRVTESNRPYSRAISPHPLDTPPAPRMRSVELPDVHEPSPAGPSNWTQSAAGRSHWIRERSEVVWPDYRPAGVYRANYREIEARTRNYHHAGSQTYAYGRPEASRSGYDRERACQADGGRYECRQDPPIPALPKLASPMVARLSEQADARGCTILSGPLVASPESINAAPLARQPKKRKYTEVEDDAGGIQKVAESRRKLTGHKYLLRSKTRRQTTSRRSF</sequence>
<evidence type="ECO:0000256" key="1">
    <source>
        <dbReference type="SAM" id="MobiDB-lite"/>
    </source>
</evidence>
<dbReference type="OrthoDB" id="10663255at2759"/>
<evidence type="ECO:0000313" key="3">
    <source>
        <dbReference type="Proteomes" id="UP000305948"/>
    </source>
</evidence>
<feature type="compositionally biased region" description="Basic and acidic residues" evidence="1">
    <location>
        <begin position="279"/>
        <end position="288"/>
    </location>
</feature>
<keyword evidence="3" id="KW-1185">Reference proteome</keyword>
<feature type="region of interest" description="Disordered" evidence="1">
    <location>
        <begin position="453"/>
        <end position="472"/>
    </location>
</feature>
<accession>A0A5C3MRF7</accession>
<feature type="compositionally biased region" description="Basic and acidic residues" evidence="1">
    <location>
        <begin position="198"/>
        <end position="207"/>
    </location>
</feature>
<dbReference type="EMBL" id="ML213521">
    <property type="protein sequence ID" value="TFK47914.1"/>
    <property type="molecule type" value="Genomic_DNA"/>
</dbReference>
<dbReference type="AlphaFoldDB" id="A0A5C3MRF7"/>
<name>A0A5C3MRF7_9AGAM</name>